<feature type="compositionally biased region" description="Basic and acidic residues" evidence="1">
    <location>
        <begin position="89"/>
        <end position="103"/>
    </location>
</feature>
<keyword evidence="2" id="KW-0732">Signal</keyword>
<evidence type="ECO:0000313" key="3">
    <source>
        <dbReference type="EMBL" id="MRI67171.1"/>
    </source>
</evidence>
<dbReference type="InterPro" id="IPR014247">
    <property type="entry name" value="Spore_lipoprot_YhcN/YlaJ"/>
</dbReference>
<feature type="region of interest" description="Disordered" evidence="1">
    <location>
        <begin position="31"/>
        <end position="103"/>
    </location>
</feature>
<feature type="chain" id="PRO_5039456104" evidence="2">
    <location>
        <begin position="22"/>
        <end position="225"/>
    </location>
</feature>
<comment type="caution">
    <text evidence="3">The sequence shown here is derived from an EMBL/GenBank/DDBJ whole genome shotgun (WGS) entry which is preliminary data.</text>
</comment>
<organism evidence="3 4">
    <name type="scientific">Gracilibacillus thailandensis</name>
    <dbReference type="NCBI Taxonomy" id="563735"/>
    <lineage>
        <taxon>Bacteria</taxon>
        <taxon>Bacillati</taxon>
        <taxon>Bacillota</taxon>
        <taxon>Bacilli</taxon>
        <taxon>Bacillales</taxon>
        <taxon>Bacillaceae</taxon>
        <taxon>Gracilibacillus</taxon>
    </lineage>
</organism>
<dbReference type="EMBL" id="WJEE01000026">
    <property type="protein sequence ID" value="MRI67171.1"/>
    <property type="molecule type" value="Genomic_DNA"/>
</dbReference>
<dbReference type="Proteomes" id="UP000435187">
    <property type="component" value="Unassembled WGS sequence"/>
</dbReference>
<reference evidence="3 4" key="1">
    <citation type="submission" date="2019-10" db="EMBL/GenBank/DDBJ databases">
        <title>Gracilibacillus salitolerans sp. nov., a moderate halophile isolated from a saline soil in northwest China.</title>
        <authorList>
            <person name="Gan L."/>
        </authorList>
    </citation>
    <scope>NUCLEOTIDE SEQUENCE [LARGE SCALE GENOMIC DNA]</scope>
    <source>
        <strain evidence="3 4">TP2-8</strain>
    </source>
</reference>
<feature type="signal peptide" evidence="2">
    <location>
        <begin position="1"/>
        <end position="21"/>
    </location>
</feature>
<proteinExistence type="predicted"/>
<accession>A0A6N7R1L4</accession>
<feature type="compositionally biased region" description="Low complexity" evidence="1">
    <location>
        <begin position="71"/>
        <end position="82"/>
    </location>
</feature>
<evidence type="ECO:0000256" key="2">
    <source>
        <dbReference type="SAM" id="SignalP"/>
    </source>
</evidence>
<dbReference type="InterPro" id="IPR019076">
    <property type="entry name" value="Spore_lipoprot_YhcN/YlaJ-like"/>
</dbReference>
<dbReference type="AlphaFoldDB" id="A0A6N7R1L4"/>
<sequence>MKLSKPALALTFATTLTTLVACGGNEYGQENGEYNGNPAQPIGYNQTSNDPANDRANNRNQTTDPARGQDNINRNTRANENNQFMFDGRTNRDADNMTNSRRDGTNYDIADEAAEKIQSQVQEIDRVYVLTTDNNAYVAASWDKRTNNDNPNRKNDELTEETREDITKAVKSVNNDIDNVYISTNPDFFDLADEYANDVNRGEPVEGFFRRIGNMIERVFPNNEE</sequence>
<name>A0A6N7R1L4_9BACI</name>
<dbReference type="PROSITE" id="PS51257">
    <property type="entry name" value="PROKAR_LIPOPROTEIN"/>
    <property type="match status" value="1"/>
</dbReference>
<protein>
    <submittedName>
        <fullName evidence="3">YhcN/YlaJ family sporulation lipoprotein</fullName>
    </submittedName>
</protein>
<keyword evidence="3" id="KW-0449">Lipoprotein</keyword>
<dbReference type="GO" id="GO:0030435">
    <property type="term" value="P:sporulation resulting in formation of a cellular spore"/>
    <property type="evidence" value="ECO:0007669"/>
    <property type="project" value="InterPro"/>
</dbReference>
<dbReference type="Pfam" id="PF09580">
    <property type="entry name" value="Spore_YhcN_YlaJ"/>
    <property type="match status" value="1"/>
</dbReference>
<gene>
    <name evidence="3" type="ORF">GH885_12585</name>
</gene>
<dbReference type="RefSeq" id="WP_153835778.1">
    <property type="nucleotide sequence ID" value="NZ_JBHUMW010000008.1"/>
</dbReference>
<keyword evidence="4" id="KW-1185">Reference proteome</keyword>
<evidence type="ECO:0000313" key="4">
    <source>
        <dbReference type="Proteomes" id="UP000435187"/>
    </source>
</evidence>
<evidence type="ECO:0000256" key="1">
    <source>
        <dbReference type="SAM" id="MobiDB-lite"/>
    </source>
</evidence>
<dbReference type="NCBIfam" id="TIGR02898">
    <property type="entry name" value="spore_YhcN_YlaJ"/>
    <property type="match status" value="1"/>
</dbReference>